<dbReference type="AlphaFoldDB" id="A0A1Y6K241"/>
<dbReference type="PANTHER" id="PTHR10996:SF257">
    <property type="entry name" value="GLYOXYLATE REDUCTASE 1"/>
    <property type="match status" value="1"/>
</dbReference>
<dbReference type="PANTHER" id="PTHR10996">
    <property type="entry name" value="2-HYDROXYACID DEHYDROGENASE-RELATED"/>
    <property type="match status" value="1"/>
</dbReference>
<dbReference type="GO" id="GO:0005829">
    <property type="term" value="C:cytosol"/>
    <property type="evidence" value="ECO:0007669"/>
    <property type="project" value="TreeGrafter"/>
</dbReference>
<evidence type="ECO:0000256" key="4">
    <source>
        <dbReference type="ARBA" id="ARBA00052769"/>
    </source>
</evidence>
<evidence type="ECO:0000256" key="5">
    <source>
        <dbReference type="ARBA" id="ARBA00061278"/>
    </source>
</evidence>
<reference evidence="13" key="1">
    <citation type="submission" date="2017-05" db="EMBL/GenBank/DDBJ databases">
        <authorList>
            <person name="Kirkegaard R."/>
            <person name="Mcilroy J S."/>
        </authorList>
    </citation>
    <scope>NUCLEOTIDE SEQUENCE [LARGE SCALE GENOMIC DNA]</scope>
</reference>
<name>A0A1Y6K241_9CHLR</name>
<dbReference type="CDD" id="cd05301">
    <property type="entry name" value="GDH"/>
    <property type="match status" value="1"/>
</dbReference>
<dbReference type="Pfam" id="PF02826">
    <property type="entry name" value="2-Hacid_dh_C"/>
    <property type="match status" value="1"/>
</dbReference>
<dbReference type="PROSITE" id="PS00670">
    <property type="entry name" value="D_2_HYDROXYACID_DH_2"/>
    <property type="match status" value="1"/>
</dbReference>
<dbReference type="Gene3D" id="3.40.50.720">
    <property type="entry name" value="NAD(P)-binding Rossmann-like Domain"/>
    <property type="match status" value="2"/>
</dbReference>
<keyword evidence="1 9" id="KW-0560">Oxidoreductase</keyword>
<dbReference type="InterPro" id="IPR006139">
    <property type="entry name" value="D-isomer_2_OHA_DH_cat_dom"/>
</dbReference>
<dbReference type="InterPro" id="IPR050223">
    <property type="entry name" value="D-isomer_2-hydroxyacid_DH"/>
</dbReference>
<dbReference type="InterPro" id="IPR006140">
    <property type="entry name" value="D-isomer_DH_NAD-bd"/>
</dbReference>
<evidence type="ECO:0000256" key="6">
    <source>
        <dbReference type="ARBA" id="ARBA00066661"/>
    </source>
</evidence>
<dbReference type="Pfam" id="PF00389">
    <property type="entry name" value="2-Hacid_dh"/>
    <property type="match status" value="1"/>
</dbReference>
<evidence type="ECO:0000313" key="12">
    <source>
        <dbReference type="EMBL" id="SMX53762.1"/>
    </source>
</evidence>
<proteinExistence type="inferred from homology"/>
<comment type="catalytic activity">
    <reaction evidence="3">
        <text>(R)-glycerate + NADP(+) = 3-hydroxypyruvate + NADPH + H(+)</text>
        <dbReference type="Rhea" id="RHEA:18657"/>
        <dbReference type="ChEBI" id="CHEBI:15378"/>
        <dbReference type="ChEBI" id="CHEBI:16659"/>
        <dbReference type="ChEBI" id="CHEBI:17180"/>
        <dbReference type="ChEBI" id="CHEBI:57783"/>
        <dbReference type="ChEBI" id="CHEBI:58349"/>
        <dbReference type="EC" id="1.1.1.81"/>
    </reaction>
</comment>
<comment type="catalytic activity">
    <reaction evidence="2">
        <text>(R)-glycerate + NAD(+) = 3-hydroxypyruvate + NADH + H(+)</text>
        <dbReference type="Rhea" id="RHEA:17905"/>
        <dbReference type="ChEBI" id="CHEBI:15378"/>
        <dbReference type="ChEBI" id="CHEBI:16659"/>
        <dbReference type="ChEBI" id="CHEBI:17180"/>
        <dbReference type="ChEBI" id="CHEBI:57540"/>
        <dbReference type="ChEBI" id="CHEBI:57945"/>
        <dbReference type="EC" id="1.1.1.81"/>
    </reaction>
</comment>
<dbReference type="EC" id="1.1.1.79" evidence="6"/>
<evidence type="ECO:0000259" key="11">
    <source>
        <dbReference type="Pfam" id="PF02826"/>
    </source>
</evidence>
<dbReference type="EMBL" id="LT859958">
    <property type="protein sequence ID" value="SMX53762.1"/>
    <property type="molecule type" value="Genomic_DNA"/>
</dbReference>
<dbReference type="KEGG" id="abat:CFX1CAM_0697"/>
<dbReference type="Proteomes" id="UP000195514">
    <property type="component" value="Chromosome I"/>
</dbReference>
<evidence type="ECO:0000256" key="8">
    <source>
        <dbReference type="ARBA" id="ARBA00073362"/>
    </source>
</evidence>
<dbReference type="SUPFAM" id="SSF51735">
    <property type="entry name" value="NAD(P)-binding Rossmann-fold domains"/>
    <property type="match status" value="1"/>
</dbReference>
<comment type="catalytic activity">
    <reaction evidence="4">
        <text>glycolate + NADP(+) = glyoxylate + NADPH + H(+)</text>
        <dbReference type="Rhea" id="RHEA:10992"/>
        <dbReference type="ChEBI" id="CHEBI:15378"/>
        <dbReference type="ChEBI" id="CHEBI:29805"/>
        <dbReference type="ChEBI" id="CHEBI:36655"/>
        <dbReference type="ChEBI" id="CHEBI:57783"/>
        <dbReference type="ChEBI" id="CHEBI:58349"/>
        <dbReference type="EC" id="1.1.1.79"/>
    </reaction>
</comment>
<evidence type="ECO:0000259" key="10">
    <source>
        <dbReference type="Pfam" id="PF00389"/>
    </source>
</evidence>
<feature type="domain" description="D-isomer specific 2-hydroxyacid dehydrogenase catalytic" evidence="10">
    <location>
        <begin position="6"/>
        <end position="318"/>
    </location>
</feature>
<comment type="similarity">
    <text evidence="5">Belongs to the D-isomer specific 2-hydroxyacid dehydrogenase family. GhrB subfamily.</text>
</comment>
<evidence type="ECO:0000256" key="1">
    <source>
        <dbReference type="ARBA" id="ARBA00023002"/>
    </source>
</evidence>
<dbReference type="PROSITE" id="PS00065">
    <property type="entry name" value="D_2_HYDROXYACID_DH_1"/>
    <property type="match status" value="1"/>
</dbReference>
<dbReference type="FunFam" id="3.40.50.720:FF:000026">
    <property type="entry name" value="Glyoxylate/hydroxypyruvate reductase B"/>
    <property type="match status" value="1"/>
</dbReference>
<accession>A0A1Y6K241</accession>
<dbReference type="InterPro" id="IPR029753">
    <property type="entry name" value="D-isomer_DH_CS"/>
</dbReference>
<evidence type="ECO:0000256" key="7">
    <source>
        <dbReference type="ARBA" id="ARBA00066674"/>
    </source>
</evidence>
<protein>
    <recommendedName>
        <fullName evidence="8">Glyoxylate/hydroxypyruvate reductase B</fullName>
        <ecNumber evidence="6">1.1.1.79</ecNumber>
        <ecNumber evidence="7">1.1.1.81</ecNumber>
    </recommendedName>
</protein>
<dbReference type="GO" id="GO:0120509">
    <property type="term" value="F:hydroxypyruvate reductase (NADPH) activity"/>
    <property type="evidence" value="ECO:0007669"/>
    <property type="project" value="RHEA"/>
</dbReference>
<sequence>MSLSVFVTRHLTPIAEEKLNSFCTPEYWPEDTPPPYEILLEKTRHADGLICLLTDAIDARLINQAENLKVISQVAVGVDNIDLQAAEARGIPVGHTPDLLTDATADLTFALILAAARRLGEAIDYARSGHWQTWGLTTLLGESVHGATLGIIGMGRIGQAVARRAQGFEMRILFTDLSAHPEREGEFGATQVTLETLLKESDIISLHVPLTPSTAGMIGADQLKSMKPHAVLVNAARGPVIDTDALVLALETGQIGYAALDVTDPEPLPPTHPLYKLPNALILPHIGSATRSTRDQMSLLAVDNLIAGLQGKPLPRAVARSTGR</sequence>
<evidence type="ECO:0000313" key="13">
    <source>
        <dbReference type="Proteomes" id="UP000195514"/>
    </source>
</evidence>
<gene>
    <name evidence="12" type="primary">gyaR</name>
    <name evidence="12" type="ORF">CFX1CAM_0697</name>
</gene>
<dbReference type="EC" id="1.1.1.81" evidence="7"/>
<dbReference type="InterPro" id="IPR036291">
    <property type="entry name" value="NAD(P)-bd_dom_sf"/>
</dbReference>
<evidence type="ECO:0000256" key="9">
    <source>
        <dbReference type="RuleBase" id="RU003719"/>
    </source>
</evidence>
<evidence type="ECO:0000256" key="3">
    <source>
        <dbReference type="ARBA" id="ARBA00052239"/>
    </source>
</evidence>
<dbReference type="GO" id="GO:0051287">
    <property type="term" value="F:NAD binding"/>
    <property type="evidence" value="ECO:0007669"/>
    <property type="project" value="InterPro"/>
</dbReference>
<organism evidence="12 13">
    <name type="scientific">Candidatus Brevifilum fermentans</name>
    <dbReference type="NCBI Taxonomy" id="1986204"/>
    <lineage>
        <taxon>Bacteria</taxon>
        <taxon>Bacillati</taxon>
        <taxon>Chloroflexota</taxon>
        <taxon>Anaerolineae</taxon>
        <taxon>Anaerolineales</taxon>
        <taxon>Anaerolineaceae</taxon>
        <taxon>Candidatus Brevifilum</taxon>
    </lineage>
</organism>
<keyword evidence="13" id="KW-1185">Reference proteome</keyword>
<dbReference type="GO" id="GO:0030267">
    <property type="term" value="F:glyoxylate reductase (NADPH) activity"/>
    <property type="evidence" value="ECO:0007669"/>
    <property type="project" value="UniProtKB-EC"/>
</dbReference>
<evidence type="ECO:0000256" key="2">
    <source>
        <dbReference type="ARBA" id="ARBA00051801"/>
    </source>
</evidence>
<dbReference type="InterPro" id="IPR029752">
    <property type="entry name" value="D-isomer_DH_CS1"/>
</dbReference>
<dbReference type="SUPFAM" id="SSF52283">
    <property type="entry name" value="Formate/glycerate dehydrogenase catalytic domain-like"/>
    <property type="match status" value="1"/>
</dbReference>
<dbReference type="RefSeq" id="WP_087861683.1">
    <property type="nucleotide sequence ID" value="NZ_LT859958.1"/>
</dbReference>
<dbReference type="GO" id="GO:0008465">
    <property type="term" value="F:hydroxypyruvate reductase (NADH) activity"/>
    <property type="evidence" value="ECO:0007669"/>
    <property type="project" value="RHEA"/>
</dbReference>
<feature type="domain" description="D-isomer specific 2-hydroxyacid dehydrogenase NAD-binding" evidence="11">
    <location>
        <begin position="109"/>
        <end position="287"/>
    </location>
</feature>
<dbReference type="OrthoDB" id="9792971at2"/>